<dbReference type="InterPro" id="IPR036390">
    <property type="entry name" value="WH_DNA-bd_sf"/>
</dbReference>
<evidence type="ECO:0000259" key="4">
    <source>
        <dbReference type="PROSITE" id="PS50949"/>
    </source>
</evidence>
<dbReference type="Pfam" id="PF00392">
    <property type="entry name" value="GntR"/>
    <property type="match status" value="1"/>
</dbReference>
<dbReference type="InterPro" id="IPR011711">
    <property type="entry name" value="GntR_C"/>
</dbReference>
<name>A0A1M5PGN5_9BRAD</name>
<dbReference type="Pfam" id="PF07729">
    <property type="entry name" value="FCD"/>
    <property type="match status" value="1"/>
</dbReference>
<dbReference type="InterPro" id="IPR000524">
    <property type="entry name" value="Tscrpt_reg_HTH_GntR"/>
</dbReference>
<dbReference type="InterPro" id="IPR036388">
    <property type="entry name" value="WH-like_DNA-bd_sf"/>
</dbReference>
<evidence type="ECO:0000256" key="3">
    <source>
        <dbReference type="ARBA" id="ARBA00023163"/>
    </source>
</evidence>
<dbReference type="AlphaFoldDB" id="A0A1M5PGN5"/>
<sequence length="222" mass="24149">MEAHVLKQNDKSDVAVRLREFIATGRFVPNERLVEADLATVLQTNRANVRIALAMLDQEGLVIRERNRGARVRLVSDREAMEIADARRALEGVVARQAASCAGKADAGNLRKIVTAMRKAYAASDFIQVSRLNGQLHAEIQRIAGNKTVARLLETLKSQIVRQQYRAILLPGRAKASVQEHAAIVAAICARDEAAAEAAMLRHMDGVIAALKQAIALNAGMV</sequence>
<feature type="domain" description="HTH gntR-type" evidence="4">
    <location>
        <begin position="8"/>
        <end position="75"/>
    </location>
</feature>
<dbReference type="PANTHER" id="PTHR43537">
    <property type="entry name" value="TRANSCRIPTIONAL REGULATOR, GNTR FAMILY"/>
    <property type="match status" value="1"/>
</dbReference>
<dbReference type="InterPro" id="IPR008920">
    <property type="entry name" value="TF_FadR/GntR_C"/>
</dbReference>
<dbReference type="Gene3D" id="1.20.120.530">
    <property type="entry name" value="GntR ligand-binding domain-like"/>
    <property type="match status" value="1"/>
</dbReference>
<gene>
    <name evidence="5" type="ORF">SAMN05444169_5235</name>
</gene>
<keyword evidence="3" id="KW-0804">Transcription</keyword>
<accession>A0A1M5PGN5</accession>
<dbReference type="Proteomes" id="UP000190675">
    <property type="component" value="Chromosome I"/>
</dbReference>
<keyword evidence="2" id="KW-0238">DNA-binding</keyword>
<reference evidence="5 6" key="1">
    <citation type="submission" date="2016-11" db="EMBL/GenBank/DDBJ databases">
        <authorList>
            <person name="Jaros S."/>
            <person name="Januszkiewicz K."/>
            <person name="Wedrychowicz H."/>
        </authorList>
    </citation>
    <scope>NUCLEOTIDE SEQUENCE [LARGE SCALE GENOMIC DNA]</scope>
    <source>
        <strain evidence="5 6">GAS242</strain>
    </source>
</reference>
<protein>
    <submittedName>
        <fullName evidence="5">Transcriptional regulator, GntR family</fullName>
    </submittedName>
</protein>
<dbReference type="PANTHER" id="PTHR43537:SF24">
    <property type="entry name" value="GLUCONATE OPERON TRANSCRIPTIONAL REPRESSOR"/>
    <property type="match status" value="1"/>
</dbReference>
<keyword evidence="1" id="KW-0805">Transcription regulation</keyword>
<dbReference type="SUPFAM" id="SSF48008">
    <property type="entry name" value="GntR ligand-binding domain-like"/>
    <property type="match status" value="1"/>
</dbReference>
<evidence type="ECO:0000256" key="1">
    <source>
        <dbReference type="ARBA" id="ARBA00023015"/>
    </source>
</evidence>
<dbReference type="EMBL" id="LT670818">
    <property type="protein sequence ID" value="SHH00908.1"/>
    <property type="molecule type" value="Genomic_DNA"/>
</dbReference>
<dbReference type="RefSeq" id="WP_079568422.1">
    <property type="nucleotide sequence ID" value="NZ_LT670818.1"/>
</dbReference>
<proteinExistence type="predicted"/>
<dbReference type="SMART" id="SM00345">
    <property type="entry name" value="HTH_GNTR"/>
    <property type="match status" value="1"/>
</dbReference>
<dbReference type="OrthoDB" id="7620579at2"/>
<dbReference type="GO" id="GO:0003700">
    <property type="term" value="F:DNA-binding transcription factor activity"/>
    <property type="evidence" value="ECO:0007669"/>
    <property type="project" value="InterPro"/>
</dbReference>
<dbReference type="SMART" id="SM00895">
    <property type="entry name" value="FCD"/>
    <property type="match status" value="1"/>
</dbReference>
<organism evidence="5 6">
    <name type="scientific">Bradyrhizobium erythrophlei</name>
    <dbReference type="NCBI Taxonomy" id="1437360"/>
    <lineage>
        <taxon>Bacteria</taxon>
        <taxon>Pseudomonadati</taxon>
        <taxon>Pseudomonadota</taxon>
        <taxon>Alphaproteobacteria</taxon>
        <taxon>Hyphomicrobiales</taxon>
        <taxon>Nitrobacteraceae</taxon>
        <taxon>Bradyrhizobium</taxon>
    </lineage>
</organism>
<dbReference type="PROSITE" id="PS50949">
    <property type="entry name" value="HTH_GNTR"/>
    <property type="match status" value="1"/>
</dbReference>
<dbReference type="GO" id="GO:0003677">
    <property type="term" value="F:DNA binding"/>
    <property type="evidence" value="ECO:0007669"/>
    <property type="project" value="UniProtKB-KW"/>
</dbReference>
<evidence type="ECO:0000256" key="2">
    <source>
        <dbReference type="ARBA" id="ARBA00023125"/>
    </source>
</evidence>
<evidence type="ECO:0000313" key="5">
    <source>
        <dbReference type="EMBL" id="SHH00908.1"/>
    </source>
</evidence>
<dbReference type="SUPFAM" id="SSF46785">
    <property type="entry name" value="Winged helix' DNA-binding domain"/>
    <property type="match status" value="1"/>
</dbReference>
<dbReference type="Gene3D" id="1.10.10.10">
    <property type="entry name" value="Winged helix-like DNA-binding domain superfamily/Winged helix DNA-binding domain"/>
    <property type="match status" value="1"/>
</dbReference>
<evidence type="ECO:0000313" key="6">
    <source>
        <dbReference type="Proteomes" id="UP000190675"/>
    </source>
</evidence>